<evidence type="ECO:0000256" key="1">
    <source>
        <dbReference type="SAM" id="SignalP"/>
    </source>
</evidence>
<proteinExistence type="predicted"/>
<dbReference type="AlphaFoldDB" id="A0A0D0FZ97"/>
<feature type="chain" id="PRO_5002227150" evidence="1">
    <location>
        <begin position="22"/>
        <end position="505"/>
    </location>
</feature>
<dbReference type="InterPro" id="IPR007484">
    <property type="entry name" value="Peptidase_M28"/>
</dbReference>
<evidence type="ECO:0000313" key="3">
    <source>
        <dbReference type="EMBL" id="KIO77829.1"/>
    </source>
</evidence>
<dbReference type="Proteomes" id="UP000032049">
    <property type="component" value="Unassembled WGS sequence"/>
</dbReference>
<dbReference type="InterPro" id="IPR045175">
    <property type="entry name" value="M28_fam"/>
</dbReference>
<dbReference type="PANTHER" id="PTHR12147">
    <property type="entry name" value="METALLOPEPTIDASE M28 FAMILY MEMBER"/>
    <property type="match status" value="1"/>
</dbReference>
<feature type="domain" description="Peptidase M28" evidence="2">
    <location>
        <begin position="275"/>
        <end position="482"/>
    </location>
</feature>
<dbReference type="Gene3D" id="3.40.630.10">
    <property type="entry name" value="Zn peptidases"/>
    <property type="match status" value="2"/>
</dbReference>
<dbReference type="RefSeq" id="WP_041879969.1">
    <property type="nucleotide sequence ID" value="NZ_CP157278.1"/>
</dbReference>
<name>A0A0D0FZ97_9SPHI</name>
<dbReference type="OrthoDB" id="9764939at2"/>
<dbReference type="STRING" id="1503925.TH53_06720"/>
<dbReference type="GO" id="GO:0008235">
    <property type="term" value="F:metalloexopeptidase activity"/>
    <property type="evidence" value="ECO:0007669"/>
    <property type="project" value="InterPro"/>
</dbReference>
<dbReference type="EMBL" id="JXRA01000028">
    <property type="protein sequence ID" value="KIO77829.1"/>
    <property type="molecule type" value="Genomic_DNA"/>
</dbReference>
<comment type="caution">
    <text evidence="3">The sequence shown here is derived from an EMBL/GenBank/DDBJ whole genome shotgun (WGS) entry which is preliminary data.</text>
</comment>
<gene>
    <name evidence="3" type="ORF">TH53_06720</name>
</gene>
<dbReference type="Pfam" id="PF04389">
    <property type="entry name" value="Peptidase_M28"/>
    <property type="match status" value="1"/>
</dbReference>
<keyword evidence="1" id="KW-0732">Signal</keyword>
<accession>A0A0D0FZ97</accession>
<dbReference type="InterPro" id="IPR046450">
    <property type="entry name" value="PA_dom_sf"/>
</dbReference>
<feature type="signal peptide" evidence="1">
    <location>
        <begin position="1"/>
        <end position="21"/>
    </location>
</feature>
<sequence length="505" mass="56056">MKAICGIIVFLLSVSSLSAQNKQRMASVINTDNLKKNLYILAGAEMEGRETGTRGQAKAAGFIADYYKQIGLAPGNNGNYFQNYPLIKDSVEYSVIKVNGQEFKYHADFTFPLTLNKQEKVTASEVIWGGYGITDSSFNNLAGIDAKGKILLVLSGEPGTHRPSRWSNFSAGAKLRAVAAAKAGARAVFIIDSTFSTAQNKFAGSISIRPAEESGTTKAVTNVYIISKAIAKVITGDQYEHLIQKADQVAPVDFHKTLSISVVQLMHHESLQSSNVLAYLPGTDKKEELLIVSAHYDHLGIREGKIYFGADDNASGTASVLELARIFTKAKAEGKGPRRSILFLNVSGEEEGLWGSDYYTSHPVYPLSSTVADLNTDMIGRVDTLHTPLDSNYIYIIGDNKLSSALRPINENNNNTFTKLKLDYKYNDPSDPEKIYYRSDHYNFAKNNIPIVFFFDGINKDYHKFTDTPDLINYGLMTKRLKLVFYDAWDIANREEMLVVDRHEK</sequence>
<protein>
    <submittedName>
        <fullName evidence="3">Contig28, whole genome shotgun sequence</fullName>
    </submittedName>
</protein>
<dbReference type="SUPFAM" id="SSF53187">
    <property type="entry name" value="Zn-dependent exopeptidases"/>
    <property type="match status" value="1"/>
</dbReference>
<evidence type="ECO:0000313" key="4">
    <source>
        <dbReference type="Proteomes" id="UP000032049"/>
    </source>
</evidence>
<dbReference type="GO" id="GO:0006508">
    <property type="term" value="P:proteolysis"/>
    <property type="evidence" value="ECO:0007669"/>
    <property type="project" value="InterPro"/>
</dbReference>
<reference evidence="3 4" key="1">
    <citation type="submission" date="2015-01" db="EMBL/GenBank/DDBJ databases">
        <title>Draft genome sequence of Pedobacter sp. NL19 isolated from sludge of an effluent treatment pond in an abandoned uranium mine.</title>
        <authorList>
            <person name="Santos T."/>
            <person name="Caetano T."/>
            <person name="Covas C."/>
            <person name="Cruz A."/>
            <person name="Mendo S."/>
        </authorList>
    </citation>
    <scope>NUCLEOTIDE SEQUENCE [LARGE SCALE GENOMIC DNA]</scope>
    <source>
        <strain evidence="3 4">NL19</strain>
    </source>
</reference>
<organism evidence="3 4">
    <name type="scientific">Pedobacter lusitanus</name>
    <dbReference type="NCBI Taxonomy" id="1503925"/>
    <lineage>
        <taxon>Bacteria</taxon>
        <taxon>Pseudomonadati</taxon>
        <taxon>Bacteroidota</taxon>
        <taxon>Sphingobacteriia</taxon>
        <taxon>Sphingobacteriales</taxon>
        <taxon>Sphingobacteriaceae</taxon>
        <taxon>Pedobacter</taxon>
    </lineage>
</organism>
<dbReference type="SUPFAM" id="SSF52025">
    <property type="entry name" value="PA domain"/>
    <property type="match status" value="1"/>
</dbReference>
<dbReference type="PANTHER" id="PTHR12147:SF26">
    <property type="entry name" value="PEPTIDASE M28 DOMAIN-CONTAINING PROTEIN"/>
    <property type="match status" value="1"/>
</dbReference>
<evidence type="ECO:0000259" key="2">
    <source>
        <dbReference type="Pfam" id="PF04389"/>
    </source>
</evidence>
<keyword evidence="4" id="KW-1185">Reference proteome</keyword>